<dbReference type="PRINTS" id="PR00368">
    <property type="entry name" value="FADPNR"/>
</dbReference>
<dbReference type="Pfam" id="PF00581">
    <property type="entry name" value="Rhodanese"/>
    <property type="match status" value="1"/>
</dbReference>
<keyword evidence="5" id="KW-0560">Oxidoreductase</keyword>
<dbReference type="SUPFAM" id="SSF52821">
    <property type="entry name" value="Rhodanese/Cell cycle control phosphatase"/>
    <property type="match status" value="1"/>
</dbReference>
<dbReference type="PRINTS" id="PR00411">
    <property type="entry name" value="PNDRDTASEI"/>
</dbReference>
<dbReference type="SUPFAM" id="SSF55424">
    <property type="entry name" value="FAD/NAD-linked reductases, dimerisation (C-terminal) domain"/>
    <property type="match status" value="1"/>
</dbReference>
<comment type="cofactor">
    <cofactor evidence="1">
        <name>FAD</name>
        <dbReference type="ChEBI" id="CHEBI:57692"/>
    </cofactor>
</comment>
<comment type="caution">
    <text evidence="8">The sequence shown here is derived from an EMBL/GenBank/DDBJ whole genome shotgun (WGS) entry which is preliminary data.</text>
</comment>
<dbReference type="Gene3D" id="3.40.250.10">
    <property type="entry name" value="Rhodanese-like domain"/>
    <property type="match status" value="1"/>
</dbReference>
<evidence type="ECO:0000256" key="4">
    <source>
        <dbReference type="ARBA" id="ARBA00022827"/>
    </source>
</evidence>
<evidence type="ECO:0000256" key="6">
    <source>
        <dbReference type="ARBA" id="ARBA00023284"/>
    </source>
</evidence>
<dbReference type="InterPro" id="IPR001763">
    <property type="entry name" value="Rhodanese-like_dom"/>
</dbReference>
<organism evidence="8 9">
    <name type="scientific">Neptunitalea lumnitzerae</name>
    <dbReference type="NCBI Taxonomy" id="2965509"/>
    <lineage>
        <taxon>Bacteria</taxon>
        <taxon>Pseudomonadati</taxon>
        <taxon>Bacteroidota</taxon>
        <taxon>Flavobacteriia</taxon>
        <taxon>Flavobacteriales</taxon>
        <taxon>Flavobacteriaceae</taxon>
        <taxon>Neptunitalea</taxon>
    </lineage>
</organism>
<keyword evidence="4" id="KW-0274">FAD</keyword>
<dbReference type="InterPro" id="IPR016156">
    <property type="entry name" value="FAD/NAD-linked_Rdtase_dimer_sf"/>
</dbReference>
<evidence type="ECO:0000313" key="8">
    <source>
        <dbReference type="EMBL" id="GLB49315.1"/>
    </source>
</evidence>
<reference evidence="8" key="1">
    <citation type="submission" date="2022-07" db="EMBL/GenBank/DDBJ databases">
        <title>Taxonomy of Novel Oxalotrophic and Methylotrophic Bacteria.</title>
        <authorList>
            <person name="Sahin N."/>
            <person name="Tani A."/>
        </authorList>
    </citation>
    <scope>NUCLEOTIDE SEQUENCE</scope>
    <source>
        <strain evidence="8">Y10</strain>
    </source>
</reference>
<dbReference type="PANTHER" id="PTHR43429:SF1">
    <property type="entry name" value="NAD(P)H SULFUR OXIDOREDUCTASE (COA-DEPENDENT)"/>
    <property type="match status" value="1"/>
</dbReference>
<accession>A0ABQ5MIV2</accession>
<dbReference type="PANTHER" id="PTHR43429">
    <property type="entry name" value="PYRIDINE NUCLEOTIDE-DISULFIDE OXIDOREDUCTASE DOMAIN-CONTAINING"/>
    <property type="match status" value="1"/>
</dbReference>
<evidence type="ECO:0000256" key="1">
    <source>
        <dbReference type="ARBA" id="ARBA00001974"/>
    </source>
</evidence>
<dbReference type="RefSeq" id="WP_281764953.1">
    <property type="nucleotide sequence ID" value="NZ_BRVO01000002.1"/>
</dbReference>
<dbReference type="Proteomes" id="UP001143543">
    <property type="component" value="Unassembled WGS sequence"/>
</dbReference>
<name>A0ABQ5MIV2_9FLAO</name>
<proteinExistence type="inferred from homology"/>
<dbReference type="Pfam" id="PF07992">
    <property type="entry name" value="Pyr_redox_2"/>
    <property type="match status" value="1"/>
</dbReference>
<dbReference type="Pfam" id="PF02852">
    <property type="entry name" value="Pyr_redox_dim"/>
    <property type="match status" value="1"/>
</dbReference>
<evidence type="ECO:0000313" key="9">
    <source>
        <dbReference type="Proteomes" id="UP001143543"/>
    </source>
</evidence>
<evidence type="ECO:0000256" key="3">
    <source>
        <dbReference type="ARBA" id="ARBA00022630"/>
    </source>
</evidence>
<dbReference type="SUPFAM" id="SSF51905">
    <property type="entry name" value="FAD/NAD(P)-binding domain"/>
    <property type="match status" value="2"/>
</dbReference>
<gene>
    <name evidence="8" type="primary">noxC</name>
    <name evidence="8" type="ORF">Y10_16830</name>
</gene>
<keyword evidence="3" id="KW-0285">Flavoprotein</keyword>
<dbReference type="InterPro" id="IPR036873">
    <property type="entry name" value="Rhodanese-like_dom_sf"/>
</dbReference>
<feature type="domain" description="Rhodanese" evidence="7">
    <location>
        <begin position="462"/>
        <end position="547"/>
    </location>
</feature>
<dbReference type="InterPro" id="IPR050260">
    <property type="entry name" value="FAD-bd_OxRdtase"/>
</dbReference>
<dbReference type="Gene3D" id="3.50.50.60">
    <property type="entry name" value="FAD/NAD(P)-binding domain"/>
    <property type="match status" value="2"/>
</dbReference>
<keyword evidence="6" id="KW-0676">Redox-active center</keyword>
<dbReference type="PROSITE" id="PS50206">
    <property type="entry name" value="RHODANESE_3"/>
    <property type="match status" value="1"/>
</dbReference>
<sequence>MKRTKIIIIGGLSAGPSAAAKARRTNENAEIILFEKTKHISYATCGIPYAMSGKIKTRDKLMVVQPELLKKRFGVDLHLNEPVIDIDPNAQLVYTSNGSYSYDKLVLATGGNAFLPPIKNIQNYQNWAFAKTIEDFDKIMKNGVIDKAQHITIVGAGLIGLETAENLVHAGKKVTIVEYADQVLGNWDKKFAQIALHELTKNGVEVKLNTTVKEIDTSVQELILTNGERFYTDYMLVGISVKPNTEMLIAKGAEHLQNGALIVNERMETSLPNIYAAGDCASIPNLLTGESSWYPMGTHSNKAGRVAGANAAGGNETFEGAYGTAIMKLFDYTIARTGMGIKELERKQINYKSSMIIAGTTPGFYPDPKDLFLEIYFDADSGVILGAEMIGEKGVDKRVDVLATAIYAKLTISDLPRLDLAYAPPYSPAKDPVVVAGYVAENSLKQKYQEVNVTKAAELIHTNKDLILLDVRNVAELHKNGALDNAVNIPLDELRNRLEELDPNKSILVYCAKGLRGYLSSLILAHNGFNNIYNLAGGFTAWKNMTNK</sequence>
<evidence type="ECO:0000256" key="2">
    <source>
        <dbReference type="ARBA" id="ARBA00009130"/>
    </source>
</evidence>
<dbReference type="InterPro" id="IPR023753">
    <property type="entry name" value="FAD/NAD-binding_dom"/>
</dbReference>
<comment type="similarity">
    <text evidence="2">Belongs to the class-III pyridine nucleotide-disulfide oxidoreductase family.</text>
</comment>
<dbReference type="EMBL" id="BRVO01000002">
    <property type="protein sequence ID" value="GLB49315.1"/>
    <property type="molecule type" value="Genomic_DNA"/>
</dbReference>
<dbReference type="SMART" id="SM00450">
    <property type="entry name" value="RHOD"/>
    <property type="match status" value="1"/>
</dbReference>
<dbReference type="InterPro" id="IPR036188">
    <property type="entry name" value="FAD/NAD-bd_sf"/>
</dbReference>
<protein>
    <submittedName>
        <fullName evidence="8">NADH oxidase</fullName>
    </submittedName>
</protein>
<dbReference type="InterPro" id="IPR004099">
    <property type="entry name" value="Pyr_nucl-diS_OxRdtase_dimer"/>
</dbReference>
<evidence type="ECO:0000256" key="5">
    <source>
        <dbReference type="ARBA" id="ARBA00023002"/>
    </source>
</evidence>
<keyword evidence="9" id="KW-1185">Reference proteome</keyword>
<evidence type="ECO:0000259" key="7">
    <source>
        <dbReference type="PROSITE" id="PS50206"/>
    </source>
</evidence>